<dbReference type="OrthoDB" id="539213at2759"/>
<keyword evidence="2" id="KW-0472">Membrane</keyword>
<proteinExistence type="predicted"/>
<dbReference type="AlphaFoldDB" id="A0A1L7X5M6"/>
<dbReference type="PANTHER" id="PTHR46224">
    <property type="entry name" value="ANKYRIN REPEAT FAMILY PROTEIN"/>
    <property type="match status" value="1"/>
</dbReference>
<name>A0A1L7X5M6_9HELO</name>
<feature type="compositionally biased region" description="Low complexity" evidence="1">
    <location>
        <begin position="29"/>
        <end position="69"/>
    </location>
</feature>
<accession>A0A1L7X5M6</accession>
<dbReference type="Gene3D" id="1.25.40.20">
    <property type="entry name" value="Ankyrin repeat-containing domain"/>
    <property type="match status" value="1"/>
</dbReference>
<dbReference type="InterPro" id="IPR051616">
    <property type="entry name" value="Cul2-RING_E3_ligase_SR"/>
</dbReference>
<evidence type="ECO:0000256" key="1">
    <source>
        <dbReference type="SAM" id="MobiDB-lite"/>
    </source>
</evidence>
<dbReference type="EMBL" id="FJOG01000015">
    <property type="protein sequence ID" value="CZR60336.1"/>
    <property type="molecule type" value="Genomic_DNA"/>
</dbReference>
<dbReference type="SMART" id="SM00248">
    <property type="entry name" value="ANK"/>
    <property type="match status" value="3"/>
</dbReference>
<protein>
    <submittedName>
        <fullName evidence="3">Uncharacterized protein</fullName>
    </submittedName>
</protein>
<sequence>MEFFTKGHLKMAAQGIAIGTLTVPNAQSATAPQSVASASAPNASSALSGAPASSTTTPSNPSASPTSNQKSKSRAQELLKITWQYKWQGLLGLVVSIIALRYAIRADALATWTGKKDFREGCFADMDRNITSPDCLVAISNVLPPPVRKRDVEAHKSSWHTTILWAVYQVASICLFGVFLIKKRVFIEWLFGTLIVRGLSRHLHRKVPRGSRLLDPPGWNTPEPVTRQAERKSAIPINNPGLRQRRGNMRLTTQELFNAVRDKNYGQVKYILSCGADPNAEFGDCTQNLLLEAVHTNNYPIIQLLLDHGANPTLEITLKPILHLAMSESNVFGVEHLINAGADLNATGGEHAETSIHIACRNGWPSLRAAWRLVTIFFVATIFVVSMTVVSEARLVEIFAAGAAYAAVLVVFVSGNGIQQN</sequence>
<feature type="transmembrane region" description="Helical" evidence="2">
    <location>
        <begin position="396"/>
        <end position="418"/>
    </location>
</feature>
<reference evidence="3 4" key="1">
    <citation type="submission" date="2016-03" db="EMBL/GenBank/DDBJ databases">
        <authorList>
            <person name="Ploux O."/>
        </authorList>
    </citation>
    <scope>NUCLEOTIDE SEQUENCE [LARGE SCALE GENOMIC DNA]</scope>
    <source>
        <strain evidence="3 4">UAMH 11012</strain>
    </source>
</reference>
<dbReference type="InterPro" id="IPR036770">
    <property type="entry name" value="Ankyrin_rpt-contain_sf"/>
</dbReference>
<dbReference type="Pfam" id="PF12796">
    <property type="entry name" value="Ank_2"/>
    <property type="match status" value="1"/>
</dbReference>
<organism evidence="3 4">
    <name type="scientific">Phialocephala subalpina</name>
    <dbReference type="NCBI Taxonomy" id="576137"/>
    <lineage>
        <taxon>Eukaryota</taxon>
        <taxon>Fungi</taxon>
        <taxon>Dikarya</taxon>
        <taxon>Ascomycota</taxon>
        <taxon>Pezizomycotina</taxon>
        <taxon>Leotiomycetes</taxon>
        <taxon>Helotiales</taxon>
        <taxon>Mollisiaceae</taxon>
        <taxon>Phialocephala</taxon>
        <taxon>Phialocephala fortinii species complex</taxon>
    </lineage>
</organism>
<feature type="transmembrane region" description="Helical" evidence="2">
    <location>
        <begin position="369"/>
        <end position="390"/>
    </location>
</feature>
<feature type="region of interest" description="Disordered" evidence="1">
    <location>
        <begin position="29"/>
        <end position="71"/>
    </location>
</feature>
<dbReference type="SUPFAM" id="SSF48403">
    <property type="entry name" value="Ankyrin repeat"/>
    <property type="match status" value="1"/>
</dbReference>
<keyword evidence="2" id="KW-0812">Transmembrane</keyword>
<feature type="transmembrane region" description="Helical" evidence="2">
    <location>
        <begin position="163"/>
        <end position="181"/>
    </location>
</feature>
<evidence type="ECO:0000313" key="3">
    <source>
        <dbReference type="EMBL" id="CZR60336.1"/>
    </source>
</evidence>
<keyword evidence="2" id="KW-1133">Transmembrane helix</keyword>
<keyword evidence="4" id="KW-1185">Reference proteome</keyword>
<evidence type="ECO:0000256" key="2">
    <source>
        <dbReference type="SAM" id="Phobius"/>
    </source>
</evidence>
<gene>
    <name evidence="3" type="ORF">PAC_10232</name>
</gene>
<dbReference type="InterPro" id="IPR002110">
    <property type="entry name" value="Ankyrin_rpt"/>
</dbReference>
<evidence type="ECO:0000313" key="4">
    <source>
        <dbReference type="Proteomes" id="UP000184330"/>
    </source>
</evidence>
<feature type="transmembrane region" description="Helical" evidence="2">
    <location>
        <begin position="87"/>
        <end position="104"/>
    </location>
</feature>
<dbReference type="Proteomes" id="UP000184330">
    <property type="component" value="Unassembled WGS sequence"/>
</dbReference>